<keyword evidence="1" id="KW-0234">DNA repair</keyword>
<dbReference type="GO" id="GO:0006310">
    <property type="term" value="P:DNA recombination"/>
    <property type="evidence" value="ECO:0007669"/>
    <property type="project" value="UniProtKB-KW"/>
</dbReference>
<comment type="caution">
    <text evidence="4">The sequence shown here is derived from an EMBL/GenBank/DDBJ whole genome shotgun (WGS) entry which is preliminary data.</text>
</comment>
<keyword evidence="1" id="KW-0347">Helicase</keyword>
<dbReference type="AlphaFoldDB" id="A0A6G0U4B9"/>
<dbReference type="Gene3D" id="3.40.50.300">
    <property type="entry name" value="P-loop containing nucleotide triphosphate hydrolases"/>
    <property type="match status" value="1"/>
</dbReference>
<dbReference type="OrthoDB" id="6624231at2759"/>
<dbReference type="Pfam" id="PF14214">
    <property type="entry name" value="Helitron_like_N"/>
    <property type="match status" value="1"/>
</dbReference>
<accession>A0A6G0U4B9</accession>
<dbReference type="InterPro" id="IPR010285">
    <property type="entry name" value="DNA_helicase_pif1-like_DEAD"/>
</dbReference>
<name>A0A6G0U4B9_APHGL</name>
<gene>
    <name evidence="4" type="ORF">AGLY_002269</name>
</gene>
<dbReference type="GO" id="GO:0043139">
    <property type="term" value="F:5'-3' DNA helicase activity"/>
    <property type="evidence" value="ECO:0007669"/>
    <property type="project" value="UniProtKB-EC"/>
</dbReference>
<comment type="catalytic activity">
    <reaction evidence="1">
        <text>ATP + H2O = ADP + phosphate + H(+)</text>
        <dbReference type="Rhea" id="RHEA:13065"/>
        <dbReference type="ChEBI" id="CHEBI:15377"/>
        <dbReference type="ChEBI" id="CHEBI:15378"/>
        <dbReference type="ChEBI" id="CHEBI:30616"/>
        <dbReference type="ChEBI" id="CHEBI:43474"/>
        <dbReference type="ChEBI" id="CHEBI:456216"/>
        <dbReference type="EC" id="5.6.2.3"/>
    </reaction>
</comment>
<comment type="similarity">
    <text evidence="1">Belongs to the helicase family.</text>
</comment>
<keyword evidence="1" id="KW-0547">Nucleotide-binding</keyword>
<evidence type="ECO:0000313" key="4">
    <source>
        <dbReference type="EMBL" id="KAE9543469.1"/>
    </source>
</evidence>
<proteinExistence type="inferred from homology"/>
<comment type="cofactor">
    <cofactor evidence="1">
        <name>Mg(2+)</name>
        <dbReference type="ChEBI" id="CHEBI:18420"/>
    </cofactor>
</comment>
<keyword evidence="1" id="KW-0378">Hydrolase</keyword>
<evidence type="ECO:0000313" key="5">
    <source>
        <dbReference type="Proteomes" id="UP000475862"/>
    </source>
</evidence>
<dbReference type="PANTHER" id="PTHR47642:SF8">
    <property type="entry name" value="ATP-DEPENDENT DNA HELICASE"/>
    <property type="match status" value="1"/>
</dbReference>
<dbReference type="GO" id="GO:0006281">
    <property type="term" value="P:DNA repair"/>
    <property type="evidence" value="ECO:0007669"/>
    <property type="project" value="UniProtKB-KW"/>
</dbReference>
<keyword evidence="5" id="KW-1185">Reference proteome</keyword>
<dbReference type="GO" id="GO:0000723">
    <property type="term" value="P:telomere maintenance"/>
    <property type="evidence" value="ECO:0007669"/>
    <property type="project" value="InterPro"/>
</dbReference>
<dbReference type="Pfam" id="PF05970">
    <property type="entry name" value="PIF1"/>
    <property type="match status" value="1"/>
</dbReference>
<keyword evidence="1" id="KW-0233">DNA recombination</keyword>
<protein>
    <recommendedName>
        <fullName evidence="1">ATP-dependent DNA helicase</fullName>
        <ecNumber evidence="1">5.6.2.3</ecNumber>
    </recommendedName>
</protein>
<dbReference type="InterPro" id="IPR027417">
    <property type="entry name" value="P-loop_NTPase"/>
</dbReference>
<feature type="domain" description="Helitron helicase-like" evidence="3">
    <location>
        <begin position="4"/>
        <end position="128"/>
    </location>
</feature>
<evidence type="ECO:0000259" key="3">
    <source>
        <dbReference type="Pfam" id="PF14214"/>
    </source>
</evidence>
<evidence type="ECO:0000259" key="2">
    <source>
        <dbReference type="Pfam" id="PF05970"/>
    </source>
</evidence>
<sequence>MLHDVQNSPSYLAAMRKNVFAIVRQEDQPTLFLTSSPSESTWTDLLKILYKLRYSKTLLNDTVLTYAQKSDLIRQDPVVCATYFDHRFRALLKLIKSKNVIFKEHSVKHFFYRVEYQHKSSPHVHMLLWLDNTPVFDPAIPETFSACVTLINKYITHPDKRTRMLKPMAVRGEMDPKSDDIFFTVSMKTIHVDHTVLKISDSDTDNEPDTTYPIDSTLIGKPNKYIHKRKIRKIIRYVRFNVDKNEQDFYREKIMLFLPWRNEKTDLLDINCKQVYETNIDQIKMLYQQFNKVVETQLDDNEIQIEGEQGHVESLKDGGKIIVHLKDNEQFKDLIGCLNDGQRQLVYHTTNVIRSQLWGKGHPAMKVFVTGLAEVEKPDIDELSLPPILLTAPTGKAAYGIKGLTLHSKFKLPLNQFAGFLPMLSSDISNTLRCQFANVKLLIIDEIFMVVIKTLGYIDQLLRSILRINKPFGNINIIVFGDFFQLAPVLATPLYDSFEEILSKFPSAVEKISIKSIWETFKFYELTEIMRQKDDKQFAIMLTKLARGQLEEANLKYFQNPITHLYITF</sequence>
<feature type="domain" description="DNA helicase Pif1-like DEAD-box helicase" evidence="2">
    <location>
        <begin position="388"/>
        <end position="553"/>
    </location>
</feature>
<dbReference type="InterPro" id="IPR025476">
    <property type="entry name" value="Helitron_helicase-like"/>
</dbReference>
<organism evidence="4 5">
    <name type="scientific">Aphis glycines</name>
    <name type="common">Soybean aphid</name>
    <dbReference type="NCBI Taxonomy" id="307491"/>
    <lineage>
        <taxon>Eukaryota</taxon>
        <taxon>Metazoa</taxon>
        <taxon>Ecdysozoa</taxon>
        <taxon>Arthropoda</taxon>
        <taxon>Hexapoda</taxon>
        <taxon>Insecta</taxon>
        <taxon>Pterygota</taxon>
        <taxon>Neoptera</taxon>
        <taxon>Paraneoptera</taxon>
        <taxon>Hemiptera</taxon>
        <taxon>Sternorrhyncha</taxon>
        <taxon>Aphidomorpha</taxon>
        <taxon>Aphidoidea</taxon>
        <taxon>Aphididae</taxon>
        <taxon>Aphidini</taxon>
        <taxon>Aphis</taxon>
        <taxon>Aphis</taxon>
    </lineage>
</organism>
<dbReference type="EC" id="5.6.2.3" evidence="1"/>
<keyword evidence="1" id="KW-0067">ATP-binding</keyword>
<dbReference type="PANTHER" id="PTHR47642">
    <property type="entry name" value="ATP-DEPENDENT DNA HELICASE"/>
    <property type="match status" value="1"/>
</dbReference>
<dbReference type="InterPro" id="IPR051055">
    <property type="entry name" value="PIF1_helicase"/>
</dbReference>
<dbReference type="GO" id="GO:0005524">
    <property type="term" value="F:ATP binding"/>
    <property type="evidence" value="ECO:0007669"/>
    <property type="project" value="UniProtKB-KW"/>
</dbReference>
<evidence type="ECO:0000256" key="1">
    <source>
        <dbReference type="RuleBase" id="RU363044"/>
    </source>
</evidence>
<dbReference type="SUPFAM" id="SSF52540">
    <property type="entry name" value="P-loop containing nucleoside triphosphate hydrolases"/>
    <property type="match status" value="2"/>
</dbReference>
<reference evidence="4 5" key="1">
    <citation type="submission" date="2019-08" db="EMBL/GenBank/DDBJ databases">
        <title>The genome of the soybean aphid Biotype 1, its phylome, world population structure and adaptation to the North American continent.</title>
        <authorList>
            <person name="Giordano R."/>
            <person name="Donthu R.K."/>
            <person name="Hernandez A.G."/>
            <person name="Wright C.L."/>
            <person name="Zimin A.V."/>
        </authorList>
    </citation>
    <scope>NUCLEOTIDE SEQUENCE [LARGE SCALE GENOMIC DNA]</scope>
    <source>
        <tissue evidence="4">Whole aphids</tissue>
    </source>
</reference>
<dbReference type="GO" id="GO:0016787">
    <property type="term" value="F:hydrolase activity"/>
    <property type="evidence" value="ECO:0007669"/>
    <property type="project" value="UniProtKB-KW"/>
</dbReference>
<dbReference type="Proteomes" id="UP000475862">
    <property type="component" value="Unassembled WGS sequence"/>
</dbReference>
<keyword evidence="1" id="KW-0227">DNA damage</keyword>
<dbReference type="EMBL" id="VYZN01000008">
    <property type="protein sequence ID" value="KAE9543469.1"/>
    <property type="molecule type" value="Genomic_DNA"/>
</dbReference>